<sequence length="284" mass="31149">MALVIVWHEGALGDLILSRLAIGALAERAEVFLFARSDGRVLFKDFVSRVASTEPLAPLFLGRIPPFLKEVREAYLFFHSPPQIPIRTLKEAGIMVRVIDTRPQRPESAAYFQRAQVGGKEALFLLKGQDGPREGVFIHPGSGSPYKNYSLERFLLLAQALRSEGHQVHFILGPAEAHLQQSLKEAGENPLVGLSLEELAELLSEARLYVGNDSGVSHLAAAVGAPTLAIFGPSDPRIWAPIGPRVLSLRLDICPPCWPKPCDERICLEKIGLEDLLEAARSLL</sequence>
<dbReference type="CDD" id="cd03789">
    <property type="entry name" value="GT9_LPS_heptosyltransferase"/>
    <property type="match status" value="1"/>
</dbReference>
<keyword evidence="4" id="KW-1185">Reference proteome</keyword>
<dbReference type="EMBL" id="CP048877">
    <property type="protein sequence ID" value="QIJ72271.1"/>
    <property type="molecule type" value="Genomic_DNA"/>
</dbReference>
<dbReference type="Gene3D" id="3.40.50.2000">
    <property type="entry name" value="Glycogen Phosphorylase B"/>
    <property type="match status" value="1"/>
</dbReference>
<protein>
    <submittedName>
        <fullName evidence="3">Glycosyltransferase family 9 protein</fullName>
    </submittedName>
</protein>
<proteinExistence type="predicted"/>
<dbReference type="GO" id="GO:0005829">
    <property type="term" value="C:cytosol"/>
    <property type="evidence" value="ECO:0007669"/>
    <property type="project" value="TreeGrafter"/>
</dbReference>
<evidence type="ECO:0000256" key="2">
    <source>
        <dbReference type="ARBA" id="ARBA00022679"/>
    </source>
</evidence>
<accession>A0A6G7PXM3</accession>
<evidence type="ECO:0000256" key="1">
    <source>
        <dbReference type="ARBA" id="ARBA00022676"/>
    </source>
</evidence>
<reference evidence="3 4" key="1">
    <citation type="submission" date="2020-02" db="EMBL/GenBank/DDBJ databases">
        <title>Genome analysis of Thermosulfuriphilus ammonigenes ST65T, an anaerobic thermophilic chemolithoautotrophic bacterium isolated from a deep-sea hydrothermal vent.</title>
        <authorList>
            <person name="Slobodkina G."/>
            <person name="Allioux M."/>
            <person name="Merkel A."/>
            <person name="Alain K."/>
            <person name="Jebbar M."/>
            <person name="Slobodkin A."/>
        </authorList>
    </citation>
    <scope>NUCLEOTIDE SEQUENCE [LARGE SCALE GENOMIC DNA]</scope>
    <source>
        <strain evidence="3 4">ST65</strain>
    </source>
</reference>
<dbReference type="Proteomes" id="UP000502179">
    <property type="component" value="Chromosome"/>
</dbReference>
<dbReference type="InterPro" id="IPR002201">
    <property type="entry name" value="Glyco_trans_9"/>
</dbReference>
<dbReference type="SUPFAM" id="SSF53756">
    <property type="entry name" value="UDP-Glycosyltransferase/glycogen phosphorylase"/>
    <property type="match status" value="1"/>
</dbReference>
<dbReference type="KEGG" id="tav:G4V39_08300"/>
<dbReference type="GO" id="GO:0008713">
    <property type="term" value="F:ADP-heptose-lipopolysaccharide heptosyltransferase activity"/>
    <property type="evidence" value="ECO:0007669"/>
    <property type="project" value="TreeGrafter"/>
</dbReference>
<keyword evidence="1" id="KW-0328">Glycosyltransferase</keyword>
<dbReference type="GO" id="GO:0009244">
    <property type="term" value="P:lipopolysaccharide core region biosynthetic process"/>
    <property type="evidence" value="ECO:0007669"/>
    <property type="project" value="TreeGrafter"/>
</dbReference>
<dbReference type="InterPro" id="IPR051199">
    <property type="entry name" value="LPS_LOS_Heptosyltrfase"/>
</dbReference>
<dbReference type="RefSeq" id="WP_166032489.1">
    <property type="nucleotide sequence ID" value="NZ_CP048877.1"/>
</dbReference>
<evidence type="ECO:0000313" key="3">
    <source>
        <dbReference type="EMBL" id="QIJ72271.1"/>
    </source>
</evidence>
<gene>
    <name evidence="3" type="ORF">G4V39_08300</name>
</gene>
<keyword evidence="2 3" id="KW-0808">Transferase</keyword>
<organism evidence="3 4">
    <name type="scientific">Thermosulfuriphilus ammonigenes</name>
    <dbReference type="NCBI Taxonomy" id="1936021"/>
    <lineage>
        <taxon>Bacteria</taxon>
        <taxon>Pseudomonadati</taxon>
        <taxon>Thermodesulfobacteriota</taxon>
        <taxon>Thermodesulfobacteria</taxon>
        <taxon>Thermodesulfobacteriales</taxon>
        <taxon>Thermodesulfobacteriaceae</taxon>
        <taxon>Thermosulfuriphilus</taxon>
    </lineage>
</organism>
<name>A0A6G7PXM3_9BACT</name>
<dbReference type="Pfam" id="PF01075">
    <property type="entry name" value="Glyco_transf_9"/>
    <property type="match status" value="1"/>
</dbReference>
<dbReference type="AlphaFoldDB" id="A0A6G7PXM3"/>
<dbReference type="PANTHER" id="PTHR30160:SF23">
    <property type="match status" value="1"/>
</dbReference>
<dbReference type="PANTHER" id="PTHR30160">
    <property type="entry name" value="TETRAACYLDISACCHARIDE 4'-KINASE-RELATED"/>
    <property type="match status" value="1"/>
</dbReference>
<evidence type="ECO:0000313" key="4">
    <source>
        <dbReference type="Proteomes" id="UP000502179"/>
    </source>
</evidence>